<feature type="region of interest" description="Disordered" evidence="1">
    <location>
        <begin position="77"/>
        <end position="140"/>
    </location>
</feature>
<feature type="compositionally biased region" description="Basic residues" evidence="1">
    <location>
        <begin position="99"/>
        <end position="118"/>
    </location>
</feature>
<evidence type="ECO:0000256" key="1">
    <source>
        <dbReference type="SAM" id="MobiDB-lite"/>
    </source>
</evidence>
<protein>
    <submittedName>
        <fullName evidence="2">Uncharacterized protein</fullName>
    </submittedName>
</protein>
<reference evidence="2" key="1">
    <citation type="journal article" date="2019" name="Sci. Rep.">
        <title>Draft genome of Tanacetum cinerariifolium, the natural source of mosquito coil.</title>
        <authorList>
            <person name="Yamashiro T."/>
            <person name="Shiraishi A."/>
            <person name="Satake H."/>
            <person name="Nakayama K."/>
        </authorList>
    </citation>
    <scope>NUCLEOTIDE SEQUENCE</scope>
</reference>
<evidence type="ECO:0000313" key="2">
    <source>
        <dbReference type="EMBL" id="GEU67205.1"/>
    </source>
</evidence>
<proteinExistence type="predicted"/>
<dbReference type="EMBL" id="BKCJ010005522">
    <property type="protein sequence ID" value="GEU67205.1"/>
    <property type="molecule type" value="Genomic_DNA"/>
</dbReference>
<gene>
    <name evidence="2" type="ORF">Tci_039183</name>
</gene>
<sequence length="140" mass="15764">MDKHVLVNNNIPKVDHNESSIADRFKIKKSVSYPKFDPSLEWNKMEPILVQCGRDVEDGRCTGAYINKKVQKKLFDDADDVVGLSDKRKSKIPNPKPGPKPKSKPGPKPKSKNGKTTKTKTMTFRKPILTRSMKDREGSG</sequence>
<comment type="caution">
    <text evidence="2">The sequence shown here is derived from an EMBL/GenBank/DDBJ whole genome shotgun (WGS) entry which is preliminary data.</text>
</comment>
<organism evidence="2">
    <name type="scientific">Tanacetum cinerariifolium</name>
    <name type="common">Dalmatian daisy</name>
    <name type="synonym">Chrysanthemum cinerariifolium</name>
    <dbReference type="NCBI Taxonomy" id="118510"/>
    <lineage>
        <taxon>Eukaryota</taxon>
        <taxon>Viridiplantae</taxon>
        <taxon>Streptophyta</taxon>
        <taxon>Embryophyta</taxon>
        <taxon>Tracheophyta</taxon>
        <taxon>Spermatophyta</taxon>
        <taxon>Magnoliopsida</taxon>
        <taxon>eudicotyledons</taxon>
        <taxon>Gunneridae</taxon>
        <taxon>Pentapetalae</taxon>
        <taxon>asterids</taxon>
        <taxon>campanulids</taxon>
        <taxon>Asterales</taxon>
        <taxon>Asteraceae</taxon>
        <taxon>Asteroideae</taxon>
        <taxon>Anthemideae</taxon>
        <taxon>Anthemidinae</taxon>
        <taxon>Tanacetum</taxon>
    </lineage>
</organism>
<accession>A0A6L2M4B2</accession>
<name>A0A6L2M4B2_TANCI</name>
<dbReference type="AlphaFoldDB" id="A0A6L2M4B2"/>